<keyword evidence="1" id="KW-0596">Phosphopantetheine</keyword>
<dbReference type="Gene3D" id="3.40.50.720">
    <property type="entry name" value="NAD(P)-binding Rossmann-like Domain"/>
    <property type="match status" value="1"/>
</dbReference>
<dbReference type="PROSITE" id="PS50075">
    <property type="entry name" value="CARRIER"/>
    <property type="match status" value="1"/>
</dbReference>
<dbReference type="InterPro" id="IPR036291">
    <property type="entry name" value="NAD(P)-bd_dom_sf"/>
</dbReference>
<dbReference type="InterPro" id="IPR036736">
    <property type="entry name" value="ACP-like_sf"/>
</dbReference>
<dbReference type="InterPro" id="IPR042099">
    <property type="entry name" value="ANL_N_sf"/>
</dbReference>
<dbReference type="AlphaFoldDB" id="A0A1L9TM25"/>
<organism evidence="4 5">
    <name type="scientific">Aspergillus sydowii CBS 593.65</name>
    <dbReference type="NCBI Taxonomy" id="1036612"/>
    <lineage>
        <taxon>Eukaryota</taxon>
        <taxon>Fungi</taxon>
        <taxon>Dikarya</taxon>
        <taxon>Ascomycota</taxon>
        <taxon>Pezizomycotina</taxon>
        <taxon>Eurotiomycetes</taxon>
        <taxon>Eurotiomycetidae</taxon>
        <taxon>Eurotiales</taxon>
        <taxon>Aspergillaceae</taxon>
        <taxon>Aspergillus</taxon>
        <taxon>Aspergillus subgen. Nidulantes</taxon>
    </lineage>
</organism>
<accession>A0A1L9TM25</accession>
<dbReference type="Gene3D" id="1.10.1200.10">
    <property type="entry name" value="ACP-like"/>
    <property type="match status" value="1"/>
</dbReference>
<dbReference type="PROSITE" id="PS00455">
    <property type="entry name" value="AMP_BINDING"/>
    <property type="match status" value="1"/>
</dbReference>
<keyword evidence="2" id="KW-0597">Phosphoprotein</keyword>
<dbReference type="STRING" id="1036612.A0A1L9TM25"/>
<dbReference type="EMBL" id="KV878584">
    <property type="protein sequence ID" value="OJJ60489.1"/>
    <property type="molecule type" value="Genomic_DNA"/>
</dbReference>
<evidence type="ECO:0000256" key="2">
    <source>
        <dbReference type="ARBA" id="ARBA00022553"/>
    </source>
</evidence>
<evidence type="ECO:0000313" key="4">
    <source>
        <dbReference type="EMBL" id="OJJ60489.1"/>
    </source>
</evidence>
<proteinExistence type="predicted"/>
<dbReference type="OrthoDB" id="429813at2759"/>
<gene>
    <name evidence="4" type="ORF">ASPSYDRAFT_146454</name>
</gene>
<dbReference type="InterPro" id="IPR009081">
    <property type="entry name" value="PP-bd_ACP"/>
</dbReference>
<dbReference type="InterPro" id="IPR000873">
    <property type="entry name" value="AMP-dep_synth/lig_dom"/>
</dbReference>
<dbReference type="InterPro" id="IPR051414">
    <property type="entry name" value="Adenylate-forming_Reductase"/>
</dbReference>
<evidence type="ECO:0000256" key="1">
    <source>
        <dbReference type="ARBA" id="ARBA00022450"/>
    </source>
</evidence>
<dbReference type="Pfam" id="PF00501">
    <property type="entry name" value="AMP-binding"/>
    <property type="match status" value="1"/>
</dbReference>
<dbReference type="Pfam" id="PF07993">
    <property type="entry name" value="NAD_binding_4"/>
    <property type="match status" value="1"/>
</dbReference>
<dbReference type="PANTHER" id="PTHR43439">
    <property type="entry name" value="PHENYLACETATE-COENZYME A LIGASE"/>
    <property type="match status" value="1"/>
</dbReference>
<dbReference type="Proteomes" id="UP000184356">
    <property type="component" value="Unassembled WGS sequence"/>
</dbReference>
<dbReference type="InterPro" id="IPR013120">
    <property type="entry name" value="FAR_NAD-bd"/>
</dbReference>
<dbReference type="Pfam" id="PF23562">
    <property type="entry name" value="AMP-binding_C_3"/>
    <property type="match status" value="1"/>
</dbReference>
<reference evidence="5" key="1">
    <citation type="journal article" date="2017" name="Genome Biol.">
        <title>Comparative genomics reveals high biological diversity and specific adaptations in the industrially and medically important fungal genus Aspergillus.</title>
        <authorList>
            <person name="de Vries R.P."/>
            <person name="Riley R."/>
            <person name="Wiebenga A."/>
            <person name="Aguilar-Osorio G."/>
            <person name="Amillis S."/>
            <person name="Uchima C.A."/>
            <person name="Anderluh G."/>
            <person name="Asadollahi M."/>
            <person name="Askin M."/>
            <person name="Barry K."/>
            <person name="Battaglia E."/>
            <person name="Bayram O."/>
            <person name="Benocci T."/>
            <person name="Braus-Stromeyer S.A."/>
            <person name="Caldana C."/>
            <person name="Canovas D."/>
            <person name="Cerqueira G.C."/>
            <person name="Chen F."/>
            <person name="Chen W."/>
            <person name="Choi C."/>
            <person name="Clum A."/>
            <person name="Dos Santos R.A."/>
            <person name="Damasio A.R."/>
            <person name="Diallinas G."/>
            <person name="Emri T."/>
            <person name="Fekete E."/>
            <person name="Flipphi M."/>
            <person name="Freyberg S."/>
            <person name="Gallo A."/>
            <person name="Gournas C."/>
            <person name="Habgood R."/>
            <person name="Hainaut M."/>
            <person name="Harispe M.L."/>
            <person name="Henrissat B."/>
            <person name="Hilden K.S."/>
            <person name="Hope R."/>
            <person name="Hossain A."/>
            <person name="Karabika E."/>
            <person name="Karaffa L."/>
            <person name="Karanyi Z."/>
            <person name="Krasevec N."/>
            <person name="Kuo A."/>
            <person name="Kusch H."/>
            <person name="LaButti K."/>
            <person name="Lagendijk E.L."/>
            <person name="Lapidus A."/>
            <person name="Levasseur A."/>
            <person name="Lindquist E."/>
            <person name="Lipzen A."/>
            <person name="Logrieco A.F."/>
            <person name="MacCabe A."/>
            <person name="Maekelae M.R."/>
            <person name="Malavazi I."/>
            <person name="Melin P."/>
            <person name="Meyer V."/>
            <person name="Mielnichuk N."/>
            <person name="Miskei M."/>
            <person name="Molnar A.P."/>
            <person name="Mule G."/>
            <person name="Ngan C.Y."/>
            <person name="Orejas M."/>
            <person name="Orosz E."/>
            <person name="Ouedraogo J.P."/>
            <person name="Overkamp K.M."/>
            <person name="Park H.-S."/>
            <person name="Perrone G."/>
            <person name="Piumi F."/>
            <person name="Punt P.J."/>
            <person name="Ram A.F."/>
            <person name="Ramon A."/>
            <person name="Rauscher S."/>
            <person name="Record E."/>
            <person name="Riano-Pachon D.M."/>
            <person name="Robert V."/>
            <person name="Roehrig J."/>
            <person name="Ruller R."/>
            <person name="Salamov A."/>
            <person name="Salih N.S."/>
            <person name="Samson R.A."/>
            <person name="Sandor E."/>
            <person name="Sanguinetti M."/>
            <person name="Schuetze T."/>
            <person name="Sepcic K."/>
            <person name="Shelest E."/>
            <person name="Sherlock G."/>
            <person name="Sophianopoulou V."/>
            <person name="Squina F.M."/>
            <person name="Sun H."/>
            <person name="Susca A."/>
            <person name="Todd R.B."/>
            <person name="Tsang A."/>
            <person name="Unkles S.E."/>
            <person name="van de Wiele N."/>
            <person name="van Rossen-Uffink D."/>
            <person name="Oliveira J.V."/>
            <person name="Vesth T.C."/>
            <person name="Visser J."/>
            <person name="Yu J.-H."/>
            <person name="Zhou M."/>
            <person name="Andersen M.R."/>
            <person name="Archer D.B."/>
            <person name="Baker S.E."/>
            <person name="Benoit I."/>
            <person name="Brakhage A.A."/>
            <person name="Braus G.H."/>
            <person name="Fischer R."/>
            <person name="Frisvad J.C."/>
            <person name="Goldman G.H."/>
            <person name="Houbraken J."/>
            <person name="Oakley B."/>
            <person name="Pocsi I."/>
            <person name="Scazzocchio C."/>
            <person name="Seiboth B."/>
            <person name="vanKuyk P.A."/>
            <person name="Wortman J."/>
            <person name="Dyer P.S."/>
            <person name="Grigoriev I.V."/>
        </authorList>
    </citation>
    <scope>NUCLEOTIDE SEQUENCE [LARGE SCALE GENOMIC DNA]</scope>
    <source>
        <strain evidence="5">CBS 593.65</strain>
    </source>
</reference>
<dbReference type="SUPFAM" id="SSF47336">
    <property type="entry name" value="ACP-like"/>
    <property type="match status" value="1"/>
</dbReference>
<sequence>MPGLPTTPIGKRLMAQVIDSLAETDPDRKVCAMPKSPSTLDEYVDLPVYKLAQAINYMSWWIEKQFGKGGSFSETIAYIGANDVRYLVMVVACNKTGYKPLLSSTRNSQAAHVRLFEMTGCSKLCYSAEKKPNAGEICAAASHVVSMGIPSFADMVAQESRPYPFTGTIEDVQNKVAFIAHSSGTTGFPKPIQLTFGYFGALDHGAHVPIPPGRVAGVPDRLTPDYLILSTTPFFHLMGFSLLIMAVFHGIPCVMLPDKPLSTDLVTSVLTTTKPTAALFPPCILEDLCAVPASRQALSKLQRVYFGGGPLSPEIGRQVSQITQLVSFLGMTEGGFVLSLRPEQNEDWSYFEWSTTFGIKMEHVEGGLHEMVIRRTATPEWQPIFHTFPELDCYHTKDLYLEHPDRPNLWKFHGRLDDVIVLNNGEKFNPVTMEKIIEGHPLVARAVVVGLGRFQTALLVEPNWGQVDSNTHSEADFIDLVWPTVQEGNRISPAHGHVLKSKIALASRDKPFATTPKGSTQRRLVADSYKDEIDVLYARPDVEDLPFALPPSPTMEDIVLFVRSLVLHVSGVNSCEDDDDLYNVGLDSLRTIQLASALKSIGLQDITPQMIYVHPSVNQLAALIYGLLYGVANGEAPSRRERIDTLVAKYTEKLPQQDHVHNMCQDSDKLTVVLTGSTGSLGSYLLDCLRSDPSVGKVYCLTRDGNPETQAKALQDRGLDPTIPDKVEIVRTSLGEHHLGFEDTKYQEMLQSVDTIIHNAWRMDFNIPVGSFEQVHIHAVHSLIELCAESSHRAHLHFLSSIGAVGGWSTSALSTAPGSAGVVPELPFDDCDVTLRQGYSEAKHICERICLAASEISGVPTSIHRVGQIAGPSGGSGYWNKSEWLPALIATSKSLGKIPSSLGAFAVDWVPVDLLAEIIVEVVHFRGKTQDEAPFDVFHLVNPTSTSWESLLPPIHAIYGHEGGLETVSMEAWVQELQRIESPTAEELLSKPALKLLQFYDSLVAGKGRAALSVPLDVRNTKAASATMRELPAISPDMMATWLNQWRY</sequence>
<dbReference type="SUPFAM" id="SSF56801">
    <property type="entry name" value="Acetyl-CoA synthetase-like"/>
    <property type="match status" value="1"/>
</dbReference>
<dbReference type="GeneID" id="63757700"/>
<dbReference type="SUPFAM" id="SSF51735">
    <property type="entry name" value="NAD(P)-binding Rossmann-fold domains"/>
    <property type="match status" value="1"/>
</dbReference>
<protein>
    <recommendedName>
        <fullName evidence="3">Carrier domain-containing protein</fullName>
    </recommendedName>
</protein>
<keyword evidence="5" id="KW-1185">Reference proteome</keyword>
<dbReference type="Gene3D" id="3.40.50.12780">
    <property type="entry name" value="N-terminal domain of ligase-like"/>
    <property type="match status" value="1"/>
</dbReference>
<name>A0A1L9TM25_9EURO</name>
<dbReference type="RefSeq" id="XP_040704295.1">
    <property type="nucleotide sequence ID" value="XM_040841627.1"/>
</dbReference>
<dbReference type="VEuPathDB" id="FungiDB:ASPSYDRAFT_146454"/>
<evidence type="ECO:0000259" key="3">
    <source>
        <dbReference type="PROSITE" id="PS50075"/>
    </source>
</evidence>
<dbReference type="Pfam" id="PF00550">
    <property type="entry name" value="PP-binding"/>
    <property type="match status" value="1"/>
</dbReference>
<dbReference type="InterPro" id="IPR020845">
    <property type="entry name" value="AMP-binding_CS"/>
</dbReference>
<dbReference type="PANTHER" id="PTHR43439:SF2">
    <property type="entry name" value="ENZYME, PUTATIVE (JCVI)-RELATED"/>
    <property type="match status" value="1"/>
</dbReference>
<evidence type="ECO:0000313" key="5">
    <source>
        <dbReference type="Proteomes" id="UP000184356"/>
    </source>
</evidence>
<feature type="domain" description="Carrier" evidence="3">
    <location>
        <begin position="553"/>
        <end position="628"/>
    </location>
</feature>